<name>A0A5B6VEQ0_9ROSI</name>
<sequence>MQPNCLFARVMKSKYFPKGDFMNDLTRRLPGGAFGELDAFWKRESDRAWGTGRRLIYGMMPGYQGLETEESTISTLVPNLQKLLI</sequence>
<evidence type="ECO:0000313" key="1">
    <source>
        <dbReference type="EMBL" id="KAA3467645.1"/>
    </source>
</evidence>
<reference evidence="2" key="1">
    <citation type="journal article" date="2019" name="Plant Biotechnol. J.">
        <title>Genome sequencing of the Australian wild diploid species Gossypium australe highlights disease resistance and delayed gland morphogenesis.</title>
        <authorList>
            <person name="Cai Y."/>
            <person name="Cai X."/>
            <person name="Wang Q."/>
            <person name="Wang P."/>
            <person name="Zhang Y."/>
            <person name="Cai C."/>
            <person name="Xu Y."/>
            <person name="Wang K."/>
            <person name="Zhou Z."/>
            <person name="Wang C."/>
            <person name="Geng S."/>
            <person name="Li B."/>
            <person name="Dong Q."/>
            <person name="Hou Y."/>
            <person name="Wang H."/>
            <person name="Ai P."/>
            <person name="Liu Z."/>
            <person name="Yi F."/>
            <person name="Sun M."/>
            <person name="An G."/>
            <person name="Cheng J."/>
            <person name="Zhang Y."/>
            <person name="Shi Q."/>
            <person name="Xie Y."/>
            <person name="Shi X."/>
            <person name="Chang Y."/>
            <person name="Huang F."/>
            <person name="Chen Y."/>
            <person name="Hong S."/>
            <person name="Mi L."/>
            <person name="Sun Q."/>
            <person name="Zhang L."/>
            <person name="Zhou B."/>
            <person name="Peng R."/>
            <person name="Zhang X."/>
            <person name="Liu F."/>
        </authorList>
    </citation>
    <scope>NUCLEOTIDE SEQUENCE [LARGE SCALE GENOMIC DNA]</scope>
    <source>
        <strain evidence="2">cv. PA1801</strain>
    </source>
</reference>
<comment type="caution">
    <text evidence="1">The sequence shown here is derived from an EMBL/GenBank/DDBJ whole genome shotgun (WGS) entry which is preliminary data.</text>
</comment>
<dbReference type="AlphaFoldDB" id="A0A5B6VEQ0"/>
<protein>
    <submittedName>
        <fullName evidence="1">Uncharacterized protein</fullName>
    </submittedName>
</protein>
<dbReference type="EMBL" id="SMMG02000007">
    <property type="protein sequence ID" value="KAA3467645.1"/>
    <property type="molecule type" value="Genomic_DNA"/>
</dbReference>
<gene>
    <name evidence="1" type="ORF">EPI10_002639</name>
</gene>
<proteinExistence type="predicted"/>
<evidence type="ECO:0000313" key="2">
    <source>
        <dbReference type="Proteomes" id="UP000325315"/>
    </source>
</evidence>
<dbReference type="Proteomes" id="UP000325315">
    <property type="component" value="Unassembled WGS sequence"/>
</dbReference>
<accession>A0A5B6VEQ0</accession>
<keyword evidence="2" id="KW-1185">Reference proteome</keyword>
<organism evidence="1 2">
    <name type="scientific">Gossypium australe</name>
    <dbReference type="NCBI Taxonomy" id="47621"/>
    <lineage>
        <taxon>Eukaryota</taxon>
        <taxon>Viridiplantae</taxon>
        <taxon>Streptophyta</taxon>
        <taxon>Embryophyta</taxon>
        <taxon>Tracheophyta</taxon>
        <taxon>Spermatophyta</taxon>
        <taxon>Magnoliopsida</taxon>
        <taxon>eudicotyledons</taxon>
        <taxon>Gunneridae</taxon>
        <taxon>Pentapetalae</taxon>
        <taxon>rosids</taxon>
        <taxon>malvids</taxon>
        <taxon>Malvales</taxon>
        <taxon>Malvaceae</taxon>
        <taxon>Malvoideae</taxon>
        <taxon>Gossypium</taxon>
    </lineage>
</organism>